<dbReference type="InterPro" id="IPR051924">
    <property type="entry name" value="GST_Kappa/NadH"/>
</dbReference>
<organism evidence="3 4">
    <name type="scientific">Pelagibacter ubique</name>
    <dbReference type="NCBI Taxonomy" id="198252"/>
    <lineage>
        <taxon>Bacteria</taxon>
        <taxon>Pseudomonadati</taxon>
        <taxon>Pseudomonadota</taxon>
        <taxon>Alphaproteobacteria</taxon>
        <taxon>Candidatus Pelagibacterales</taxon>
        <taxon>Candidatus Pelagibacteraceae</taxon>
        <taxon>Candidatus Pelagibacter</taxon>
    </lineage>
</organism>
<evidence type="ECO:0000313" key="4">
    <source>
        <dbReference type="Proteomes" id="UP001166004"/>
    </source>
</evidence>
<dbReference type="InterPro" id="IPR044087">
    <property type="entry name" value="NahD-like"/>
</dbReference>
<evidence type="ECO:0000313" key="3">
    <source>
        <dbReference type="EMBL" id="NMN68191.1"/>
    </source>
</evidence>
<evidence type="ECO:0000256" key="1">
    <source>
        <dbReference type="PIRNR" id="PIRNR006386"/>
    </source>
</evidence>
<dbReference type="EC" id="5.99.1.4" evidence="1"/>
<keyword evidence="4" id="KW-1185">Reference proteome</keyword>
<dbReference type="CDD" id="cd03022">
    <property type="entry name" value="DsbA_HCCA_Iso"/>
    <property type="match status" value="1"/>
</dbReference>
<dbReference type="InterPro" id="IPR036249">
    <property type="entry name" value="Thioredoxin-like_sf"/>
</dbReference>
<dbReference type="InterPro" id="IPR014440">
    <property type="entry name" value="HCCAis_GSTk"/>
</dbReference>
<dbReference type="Pfam" id="PF01323">
    <property type="entry name" value="DSBA"/>
    <property type="match status" value="1"/>
</dbReference>
<keyword evidence="1 3" id="KW-0413">Isomerase</keyword>
<sequence length="198" mass="23392">MPKELIYMTKQIDFYFDFISPYSYLAHLKIKQIKNINFNYKPVLVGGLHNLQGITAPAFIKPKLKHMISDCDLIAKKDKFDFIWNSKFPINSLNIMRGYLFIINENKNLYLNLIFDAYWKDNLDISNEEVLKTLLKKCRTDSDSFFEGVKDPRIKDELKNITQEAHDKEIFGTPTFVVNNKIFWGQDRLDFALDEYNK</sequence>
<dbReference type="EMBL" id="LANA01000002">
    <property type="protein sequence ID" value="NMN68191.1"/>
    <property type="molecule type" value="Genomic_DNA"/>
</dbReference>
<dbReference type="PIRSF" id="PIRSF006386">
    <property type="entry name" value="HCCAis_GSTk"/>
    <property type="match status" value="1"/>
</dbReference>
<dbReference type="InterPro" id="IPR001853">
    <property type="entry name" value="DSBA-like_thioredoxin_dom"/>
</dbReference>
<evidence type="ECO:0000259" key="2">
    <source>
        <dbReference type="Pfam" id="PF01323"/>
    </source>
</evidence>
<dbReference type="GO" id="GO:0016853">
    <property type="term" value="F:isomerase activity"/>
    <property type="evidence" value="ECO:0007669"/>
    <property type="project" value="UniProtKB-KW"/>
</dbReference>
<comment type="similarity">
    <text evidence="1">Belongs to the GST superfamily. NadH family.</text>
</comment>
<dbReference type="Gene3D" id="3.40.30.10">
    <property type="entry name" value="Glutaredoxin"/>
    <property type="match status" value="1"/>
</dbReference>
<dbReference type="SUPFAM" id="SSF52833">
    <property type="entry name" value="Thioredoxin-like"/>
    <property type="match status" value="1"/>
</dbReference>
<comment type="caution">
    <text evidence="3">The sequence shown here is derived from an EMBL/GenBank/DDBJ whole genome shotgun (WGS) entry which is preliminary data.</text>
</comment>
<accession>A0ABX1T3Q3</accession>
<dbReference type="PANTHER" id="PTHR42943">
    <property type="entry name" value="GLUTATHIONE S-TRANSFERASE KAPPA"/>
    <property type="match status" value="1"/>
</dbReference>
<feature type="domain" description="DSBA-like thioredoxin" evidence="2">
    <location>
        <begin position="11"/>
        <end position="196"/>
    </location>
</feature>
<protein>
    <recommendedName>
        <fullName evidence="1">2-hydroxychromene-2-carboxylate isomerase</fullName>
        <ecNumber evidence="1">5.99.1.4</ecNumber>
    </recommendedName>
</protein>
<reference evidence="3 4" key="1">
    <citation type="submission" date="2019-07" db="EMBL/GenBank/DDBJ databases">
        <title>SAR11 Genome Evolution.</title>
        <authorList>
            <person name="Giovannoni S."/>
        </authorList>
    </citation>
    <scope>NUCLEOTIDE SEQUENCE [LARGE SCALE GENOMIC DNA]</scope>
    <source>
        <strain evidence="3 4">HTCC9565</strain>
    </source>
</reference>
<dbReference type="PANTHER" id="PTHR42943:SF2">
    <property type="entry name" value="GLUTATHIONE S-TRANSFERASE KAPPA 1"/>
    <property type="match status" value="1"/>
</dbReference>
<gene>
    <name evidence="3" type="ORF">VP91_00013570</name>
</gene>
<name>A0ABX1T3Q3_PELUQ</name>
<dbReference type="Proteomes" id="UP001166004">
    <property type="component" value="Unassembled WGS sequence"/>
</dbReference>
<comment type="catalytic activity">
    <reaction evidence="1">
        <text>2-hydroxychromene-2-carboxylate = (3E)-4-(2-hydroxyphenyl)-2-oxobut-3-enoate</text>
        <dbReference type="Rhea" id="RHEA:27401"/>
        <dbReference type="ChEBI" id="CHEBI:59350"/>
        <dbReference type="ChEBI" id="CHEBI:59353"/>
        <dbReference type="EC" id="5.99.1.4"/>
    </reaction>
</comment>
<proteinExistence type="inferred from homology"/>